<reference evidence="1" key="1">
    <citation type="submission" date="2023-03" db="UniProtKB">
        <authorList>
            <consortium name="EnsemblPlants"/>
        </authorList>
    </citation>
    <scope>IDENTIFICATION</scope>
</reference>
<accession>A0A9I9E599</accession>
<dbReference type="EnsemblPlants" id="MELO3C028981.2.1">
    <property type="protein sequence ID" value="MELO3C028981.2.1"/>
    <property type="gene ID" value="MELO3C028981.2"/>
</dbReference>
<dbReference type="AlphaFoldDB" id="A0A9I9E599"/>
<evidence type="ECO:0000313" key="1">
    <source>
        <dbReference type="EnsemblPlants" id="MELO3C028981.2.1"/>
    </source>
</evidence>
<proteinExistence type="predicted"/>
<organism evidence="1">
    <name type="scientific">Cucumis melo</name>
    <name type="common">Muskmelon</name>
    <dbReference type="NCBI Taxonomy" id="3656"/>
    <lineage>
        <taxon>Eukaryota</taxon>
        <taxon>Viridiplantae</taxon>
        <taxon>Streptophyta</taxon>
        <taxon>Embryophyta</taxon>
        <taxon>Tracheophyta</taxon>
        <taxon>Spermatophyta</taxon>
        <taxon>Magnoliopsida</taxon>
        <taxon>eudicotyledons</taxon>
        <taxon>Gunneridae</taxon>
        <taxon>Pentapetalae</taxon>
        <taxon>rosids</taxon>
        <taxon>fabids</taxon>
        <taxon>Cucurbitales</taxon>
        <taxon>Cucurbitaceae</taxon>
        <taxon>Benincaseae</taxon>
        <taxon>Cucumis</taxon>
    </lineage>
</organism>
<protein>
    <submittedName>
        <fullName evidence="1">Uncharacterized protein</fullName>
    </submittedName>
</protein>
<dbReference type="Gramene" id="MELO3C028981.2.1">
    <property type="protein sequence ID" value="MELO3C028981.2.1"/>
    <property type="gene ID" value="MELO3C028981.2"/>
</dbReference>
<name>A0A9I9E599_CUCME</name>
<sequence>METTMIVLSTTPHGDDDDCSIDYTAWRRRRLFYRLHRMETTMIVLST</sequence>